<evidence type="ECO:0000256" key="2">
    <source>
        <dbReference type="ARBA" id="ARBA00022692"/>
    </source>
</evidence>
<gene>
    <name evidence="7" type="ORF">EJ04DRAFT_298300</name>
</gene>
<evidence type="ECO:0008006" key="9">
    <source>
        <dbReference type="Google" id="ProtNLM"/>
    </source>
</evidence>
<dbReference type="OrthoDB" id="3750842at2759"/>
<keyword evidence="3 6" id="KW-1133">Transmembrane helix</keyword>
<keyword evidence="8" id="KW-1185">Reference proteome</keyword>
<keyword evidence="4 6" id="KW-0472">Membrane</keyword>
<reference evidence="7" key="1">
    <citation type="journal article" date="2020" name="Stud. Mycol.">
        <title>101 Dothideomycetes genomes: a test case for predicting lifestyles and emergence of pathogens.</title>
        <authorList>
            <person name="Haridas S."/>
            <person name="Albert R."/>
            <person name="Binder M."/>
            <person name="Bloem J."/>
            <person name="Labutti K."/>
            <person name="Salamov A."/>
            <person name="Andreopoulos B."/>
            <person name="Baker S."/>
            <person name="Barry K."/>
            <person name="Bills G."/>
            <person name="Bluhm B."/>
            <person name="Cannon C."/>
            <person name="Castanera R."/>
            <person name="Culley D."/>
            <person name="Daum C."/>
            <person name="Ezra D."/>
            <person name="Gonzalez J."/>
            <person name="Henrissat B."/>
            <person name="Kuo A."/>
            <person name="Liang C."/>
            <person name="Lipzen A."/>
            <person name="Lutzoni F."/>
            <person name="Magnuson J."/>
            <person name="Mondo S."/>
            <person name="Nolan M."/>
            <person name="Ohm R."/>
            <person name="Pangilinan J."/>
            <person name="Park H.-J."/>
            <person name="Ramirez L."/>
            <person name="Alfaro M."/>
            <person name="Sun H."/>
            <person name="Tritt A."/>
            <person name="Yoshinaga Y."/>
            <person name="Zwiers L.-H."/>
            <person name="Turgeon B."/>
            <person name="Goodwin S."/>
            <person name="Spatafora J."/>
            <person name="Crous P."/>
            <person name="Grigoriev I."/>
        </authorList>
    </citation>
    <scope>NUCLEOTIDE SEQUENCE</scope>
    <source>
        <strain evidence="7">CBS 125425</strain>
    </source>
</reference>
<organism evidence="7 8">
    <name type="scientific">Polyplosphaeria fusca</name>
    <dbReference type="NCBI Taxonomy" id="682080"/>
    <lineage>
        <taxon>Eukaryota</taxon>
        <taxon>Fungi</taxon>
        <taxon>Dikarya</taxon>
        <taxon>Ascomycota</taxon>
        <taxon>Pezizomycotina</taxon>
        <taxon>Dothideomycetes</taxon>
        <taxon>Pleosporomycetidae</taxon>
        <taxon>Pleosporales</taxon>
        <taxon>Tetraplosphaeriaceae</taxon>
        <taxon>Polyplosphaeria</taxon>
    </lineage>
</organism>
<comment type="subcellular location">
    <subcellularLocation>
        <location evidence="1">Membrane</location>
        <topology evidence="1">Multi-pass membrane protein</topology>
    </subcellularLocation>
</comment>
<dbReference type="Proteomes" id="UP000799444">
    <property type="component" value="Unassembled WGS sequence"/>
</dbReference>
<dbReference type="PANTHER" id="PTHR35042">
    <property type="entry name" value="ANTHRONE OXYGENASE ENCC"/>
    <property type="match status" value="1"/>
</dbReference>
<evidence type="ECO:0000313" key="8">
    <source>
        <dbReference type="Proteomes" id="UP000799444"/>
    </source>
</evidence>
<name>A0A9P4QSH9_9PLEO</name>
<keyword evidence="2 6" id="KW-0812">Transmembrane</keyword>
<evidence type="ECO:0000313" key="7">
    <source>
        <dbReference type="EMBL" id="KAF2733023.1"/>
    </source>
</evidence>
<evidence type="ECO:0000256" key="5">
    <source>
        <dbReference type="ARBA" id="ARBA00034313"/>
    </source>
</evidence>
<feature type="transmembrane region" description="Helical" evidence="6">
    <location>
        <begin position="153"/>
        <end position="171"/>
    </location>
</feature>
<sequence length="172" mass="18800">MSDNIIVKSVVGTCISFSFILAGNVITQCFTTIPALLIDFPSPGTKDHTSRARLLGRQWPLCWSVGNQFFRPISAFGIFGYAYTAYQTYRANDRIGGDWKLLAVAAGMHVATLVHSVVNMQPLNDRLEGLAKASEKELGEAEGIARKWARWNLVRLVNPAVAGVCAIVFLVA</sequence>
<proteinExistence type="inferred from homology"/>
<dbReference type="AlphaFoldDB" id="A0A9P4QSH9"/>
<evidence type="ECO:0000256" key="1">
    <source>
        <dbReference type="ARBA" id="ARBA00004141"/>
    </source>
</evidence>
<dbReference type="EMBL" id="ML996168">
    <property type="protein sequence ID" value="KAF2733023.1"/>
    <property type="molecule type" value="Genomic_DNA"/>
</dbReference>
<dbReference type="InterPro" id="IPR013901">
    <property type="entry name" value="Anthrone_oxy"/>
</dbReference>
<evidence type="ECO:0000256" key="3">
    <source>
        <dbReference type="ARBA" id="ARBA00022989"/>
    </source>
</evidence>
<evidence type="ECO:0000256" key="6">
    <source>
        <dbReference type="SAM" id="Phobius"/>
    </source>
</evidence>
<accession>A0A9P4QSH9</accession>
<dbReference type="PANTHER" id="PTHR35042:SF1">
    <property type="entry name" value="DUF1772-DOMAIN-CONTAINING PROTEIN"/>
    <property type="match status" value="1"/>
</dbReference>
<evidence type="ECO:0000256" key="4">
    <source>
        <dbReference type="ARBA" id="ARBA00023136"/>
    </source>
</evidence>
<dbReference type="GO" id="GO:0016020">
    <property type="term" value="C:membrane"/>
    <property type="evidence" value="ECO:0007669"/>
    <property type="project" value="UniProtKB-SubCell"/>
</dbReference>
<protein>
    <recommendedName>
        <fullName evidence="9">DUF1772-domain-containing protein</fullName>
    </recommendedName>
</protein>
<dbReference type="Pfam" id="PF08592">
    <property type="entry name" value="Anthrone_oxy"/>
    <property type="match status" value="1"/>
</dbReference>
<comment type="similarity">
    <text evidence="5">Belongs to the anthrone oxygenase family.</text>
</comment>
<comment type="caution">
    <text evidence="7">The sequence shown here is derived from an EMBL/GenBank/DDBJ whole genome shotgun (WGS) entry which is preliminary data.</text>
</comment>